<feature type="compositionally biased region" description="Basic and acidic residues" evidence="1">
    <location>
        <begin position="40"/>
        <end position="56"/>
    </location>
</feature>
<keyword evidence="3" id="KW-1185">Reference proteome</keyword>
<protein>
    <submittedName>
        <fullName evidence="2">Unplaced genomic scaffold K443scaffold_141, whole genome shotgun sequence</fullName>
    </submittedName>
</protein>
<reference evidence="2 3" key="1">
    <citation type="submission" date="2014-04" db="EMBL/GenBank/DDBJ databases">
        <authorList>
            <consortium name="DOE Joint Genome Institute"/>
            <person name="Kuo A."/>
            <person name="Kohler A."/>
            <person name="Nagy L.G."/>
            <person name="Floudas D."/>
            <person name="Copeland A."/>
            <person name="Barry K.W."/>
            <person name="Cichocki N."/>
            <person name="Veneault-Fourrey C."/>
            <person name="LaButti K."/>
            <person name="Lindquist E.A."/>
            <person name="Lipzen A."/>
            <person name="Lundell T."/>
            <person name="Morin E."/>
            <person name="Murat C."/>
            <person name="Sun H."/>
            <person name="Tunlid A."/>
            <person name="Henrissat B."/>
            <person name="Grigoriev I.V."/>
            <person name="Hibbett D.S."/>
            <person name="Martin F."/>
            <person name="Nordberg H.P."/>
            <person name="Cantor M.N."/>
            <person name="Hua S.X."/>
        </authorList>
    </citation>
    <scope>NUCLEOTIDE SEQUENCE [LARGE SCALE GENOMIC DNA]</scope>
    <source>
        <strain evidence="2 3">LaAM-08-1</strain>
    </source>
</reference>
<dbReference type="AlphaFoldDB" id="A0A0C9WZ24"/>
<sequence>MMLVSTRYSSQHLEEVIQVNICAVCFANLQQRCNMRLAKKKENEPRSLEPTKEKRSWMTGRV</sequence>
<reference evidence="3" key="2">
    <citation type="submission" date="2015-01" db="EMBL/GenBank/DDBJ databases">
        <title>Evolutionary Origins and Diversification of the Mycorrhizal Mutualists.</title>
        <authorList>
            <consortium name="DOE Joint Genome Institute"/>
            <consortium name="Mycorrhizal Genomics Consortium"/>
            <person name="Kohler A."/>
            <person name="Kuo A."/>
            <person name="Nagy L.G."/>
            <person name="Floudas D."/>
            <person name="Copeland A."/>
            <person name="Barry K.W."/>
            <person name="Cichocki N."/>
            <person name="Veneault-Fourrey C."/>
            <person name="LaButti K."/>
            <person name="Lindquist E.A."/>
            <person name="Lipzen A."/>
            <person name="Lundell T."/>
            <person name="Morin E."/>
            <person name="Murat C."/>
            <person name="Riley R."/>
            <person name="Ohm R."/>
            <person name="Sun H."/>
            <person name="Tunlid A."/>
            <person name="Henrissat B."/>
            <person name="Grigoriev I.V."/>
            <person name="Hibbett D.S."/>
            <person name="Martin F."/>
        </authorList>
    </citation>
    <scope>NUCLEOTIDE SEQUENCE [LARGE SCALE GENOMIC DNA]</scope>
    <source>
        <strain evidence="3">LaAM-08-1</strain>
    </source>
</reference>
<name>A0A0C9WZ24_9AGAR</name>
<organism evidence="2 3">
    <name type="scientific">Laccaria amethystina LaAM-08-1</name>
    <dbReference type="NCBI Taxonomy" id="1095629"/>
    <lineage>
        <taxon>Eukaryota</taxon>
        <taxon>Fungi</taxon>
        <taxon>Dikarya</taxon>
        <taxon>Basidiomycota</taxon>
        <taxon>Agaricomycotina</taxon>
        <taxon>Agaricomycetes</taxon>
        <taxon>Agaricomycetidae</taxon>
        <taxon>Agaricales</taxon>
        <taxon>Agaricineae</taxon>
        <taxon>Hydnangiaceae</taxon>
        <taxon>Laccaria</taxon>
    </lineage>
</organism>
<dbReference type="HOGENOM" id="CLU_2904520_0_0_1"/>
<proteinExistence type="predicted"/>
<feature type="region of interest" description="Disordered" evidence="1">
    <location>
        <begin position="40"/>
        <end position="62"/>
    </location>
</feature>
<evidence type="ECO:0000256" key="1">
    <source>
        <dbReference type="SAM" id="MobiDB-lite"/>
    </source>
</evidence>
<dbReference type="EMBL" id="KN838676">
    <property type="protein sequence ID" value="KIJ98100.1"/>
    <property type="molecule type" value="Genomic_DNA"/>
</dbReference>
<evidence type="ECO:0000313" key="3">
    <source>
        <dbReference type="Proteomes" id="UP000054477"/>
    </source>
</evidence>
<accession>A0A0C9WZ24</accession>
<evidence type="ECO:0000313" key="2">
    <source>
        <dbReference type="EMBL" id="KIJ98100.1"/>
    </source>
</evidence>
<dbReference type="Proteomes" id="UP000054477">
    <property type="component" value="Unassembled WGS sequence"/>
</dbReference>
<gene>
    <name evidence="2" type="ORF">K443DRAFT_219796</name>
</gene>